<reference evidence="2 3" key="1">
    <citation type="submission" date="2016-10" db="EMBL/GenBank/DDBJ databases">
        <authorList>
            <person name="de Groot N.N."/>
        </authorList>
    </citation>
    <scope>NUCLEOTIDE SEQUENCE [LARGE SCALE GENOMIC DNA]</scope>
    <source>
        <strain evidence="2 3">MAR_2009_71</strain>
    </source>
</reference>
<organism evidence="2 3">
    <name type="scientific">Maribacter dokdonensis</name>
    <dbReference type="NCBI Taxonomy" id="320912"/>
    <lineage>
        <taxon>Bacteria</taxon>
        <taxon>Pseudomonadati</taxon>
        <taxon>Bacteroidota</taxon>
        <taxon>Flavobacteriia</taxon>
        <taxon>Flavobacteriales</taxon>
        <taxon>Flavobacteriaceae</taxon>
        <taxon>Maribacter</taxon>
    </lineage>
</organism>
<dbReference type="Gene3D" id="2.60.120.260">
    <property type="entry name" value="Galactose-binding domain-like"/>
    <property type="match status" value="1"/>
</dbReference>
<dbReference type="EMBL" id="FNTB01000001">
    <property type="protein sequence ID" value="SEC64889.1"/>
    <property type="molecule type" value="Genomic_DNA"/>
</dbReference>
<keyword evidence="1" id="KW-0732">Signal</keyword>
<evidence type="ECO:0000256" key="1">
    <source>
        <dbReference type="ARBA" id="ARBA00022729"/>
    </source>
</evidence>
<dbReference type="PROSITE" id="PS51257">
    <property type="entry name" value="PROKAR_LIPOPROTEIN"/>
    <property type="match status" value="1"/>
</dbReference>
<name>A0A1H4U825_9FLAO</name>
<sequence>MNIKYKFNLPILFSFGFMLLTLSCDDDPADDVQLPEISHRVIMTSQMDFENKVNLNDEITFGDVSVGVVSRTWTFPEGVANISGSENNTTSSEDIVQAFFTQLGDHEVKLHQTFQSSAYVGTEQRGTELDTTIVVRVLGNIGANLTANLLNSDGSVGEALTIGDNSRNEIMAGSTVRYSITTTGEPENYNWSFEGGDPTTSTEVVEELDVKYKKLGEYGFGFSANRARPEGGYELTYTNLVKIIPSTEPVTLDAIEATADGNIGLNFSREMEPTTIDMTNFSVSLANAGVEIPATIASVEVDPNEGNIVIISLENDRVYNDDTAIVSYTAGDLTTTDAYPAESFTDLPVVFKGNNILNNGTYDYSFENSTAANWPYQWWGAPWDAYNLEISTAQAQDGESSALIEFDPNGGMIIAHTDTSGAAIPFTVEEGKTYEVGVWVYVETLSEPDTGTLFAPDLRFYWAPNTDWGVAPNPAFTSDFALNQWVYSSFLTNFGGVAGDFTLSIRGYNQDNSTVTRFYMDNLSISEAVLRP</sequence>
<dbReference type="RefSeq" id="WP_217632843.1">
    <property type="nucleotide sequence ID" value="NZ_FNTB01000001.1"/>
</dbReference>
<protein>
    <submittedName>
        <fullName evidence="2">Uncharacterized protein</fullName>
    </submittedName>
</protein>
<gene>
    <name evidence="2" type="ORF">SAMN05192540_3708</name>
</gene>
<dbReference type="InterPro" id="IPR014755">
    <property type="entry name" value="Cu-Rt/internalin_Ig-like"/>
</dbReference>
<proteinExistence type="predicted"/>
<dbReference type="Gene3D" id="2.60.40.1220">
    <property type="match status" value="1"/>
</dbReference>
<dbReference type="Proteomes" id="UP000183038">
    <property type="component" value="Unassembled WGS sequence"/>
</dbReference>
<accession>A0A1H4U825</accession>
<evidence type="ECO:0000313" key="2">
    <source>
        <dbReference type="EMBL" id="SEC64889.1"/>
    </source>
</evidence>
<evidence type="ECO:0000313" key="3">
    <source>
        <dbReference type="Proteomes" id="UP000183038"/>
    </source>
</evidence>
<dbReference type="AlphaFoldDB" id="A0A1H4U825"/>